<feature type="region of interest" description="Disordered" evidence="1">
    <location>
        <begin position="187"/>
        <end position="222"/>
    </location>
</feature>
<dbReference type="EMBL" id="NRSZ01000390">
    <property type="protein sequence ID" value="PNY27542.1"/>
    <property type="molecule type" value="Genomic_DNA"/>
</dbReference>
<evidence type="ECO:0000313" key="3">
    <source>
        <dbReference type="Proteomes" id="UP000236621"/>
    </source>
</evidence>
<evidence type="ECO:0000256" key="1">
    <source>
        <dbReference type="SAM" id="MobiDB-lite"/>
    </source>
</evidence>
<feature type="non-terminal residue" evidence="2">
    <location>
        <position position="1"/>
    </location>
</feature>
<comment type="caution">
    <text evidence="2">The sequence shown here is derived from an EMBL/GenBank/DDBJ whole genome shotgun (WGS) entry which is preliminary data.</text>
</comment>
<dbReference type="AlphaFoldDB" id="A0A2K3QJ17"/>
<protein>
    <recommendedName>
        <fullName evidence="4">AB hydrolase-1 domain-containing protein</fullName>
    </recommendedName>
</protein>
<accession>A0A2K3QJ17</accession>
<feature type="compositionally biased region" description="Polar residues" evidence="1">
    <location>
        <begin position="203"/>
        <end position="216"/>
    </location>
</feature>
<reference evidence="2 3" key="1">
    <citation type="submission" date="2017-08" db="EMBL/GenBank/DDBJ databases">
        <title>Harnessing the power of phylogenomics to disentangle the directionality and signatures of interkingdom host jumping in the parasitic fungal genus Tolypocladium.</title>
        <authorList>
            <person name="Quandt C.A."/>
            <person name="Patterson W."/>
            <person name="Spatafora J.W."/>
        </authorList>
    </citation>
    <scope>NUCLEOTIDE SEQUENCE [LARGE SCALE GENOMIC DNA]</scope>
    <source>
        <strain evidence="2 3">CBS 113982</strain>
    </source>
</reference>
<dbReference type="InterPro" id="IPR046536">
    <property type="entry name" value="DUF6601"/>
</dbReference>
<feature type="region of interest" description="Disordered" evidence="1">
    <location>
        <begin position="79"/>
        <end position="106"/>
    </location>
</feature>
<dbReference type="InterPro" id="IPR029058">
    <property type="entry name" value="AB_hydrolase_fold"/>
</dbReference>
<gene>
    <name evidence="2" type="ORF">TCAP_02534</name>
</gene>
<dbReference type="PANTHER" id="PTHR22946:SF0">
    <property type="entry name" value="DIENELACTONE HYDROLASE DOMAIN-CONTAINING PROTEIN"/>
    <property type="match status" value="1"/>
</dbReference>
<dbReference type="Pfam" id="PF20246">
    <property type="entry name" value="DUF6601"/>
    <property type="match status" value="1"/>
</dbReference>
<evidence type="ECO:0000313" key="2">
    <source>
        <dbReference type="EMBL" id="PNY27542.1"/>
    </source>
</evidence>
<sequence length="553" mass="59940">AAPFSVRLLELDRGPNDSASQPGDDGLASLLPASFRTESNDVVAASRDAAACVEQELDLKRLDNVHSWLWVADRPMPPRPAAPAATARSGDHASSGDGDVGSHEANLKRRRGLRKRALGFLFSYAALISRESDFRIATDKQLLPPGIKWPEWRVLVEQLGTGRIYPYIDRRFHHGELYLARKDTRAADTDTAMRRHRPGAADSSPTSPTMADSYSTKGLPPAPAVSVRTVPMAGLLVDVYGLDELPPDPATPVTCLWLLHPRTRTRARMADIARRVLHAWLGRREQDRGGRARGLVALAFDMPNHGSRLVSERANQAWDGGNERHAIDLAGLVGGARADMSALMDLVGGYLEREVDGHVALGWSLGGHAAWQGVVCEERLDAAVVVVGCPDYLGLMTDRAKRSDLDTGSAPLLGSRFFPRALLSACCAHDPRAILFGPGGSLPSVPLPAAEQARLRSILDARVRGKKVLLCSGGDDALVPHALSRPLLAVLKDAARGWYRDGGFVVDDRVYEGVGHRFSKDMVRDAVEFLVSVVGEGPRPRGGKEEEEEKARI</sequence>
<name>A0A2K3QJ17_9HYPO</name>
<evidence type="ECO:0008006" key="4">
    <source>
        <dbReference type="Google" id="ProtNLM"/>
    </source>
</evidence>
<dbReference type="SUPFAM" id="SSF53474">
    <property type="entry name" value="alpha/beta-Hydrolases"/>
    <property type="match status" value="1"/>
</dbReference>
<dbReference type="InterPro" id="IPR050261">
    <property type="entry name" value="FrsA_esterase"/>
</dbReference>
<keyword evidence="3" id="KW-1185">Reference proteome</keyword>
<dbReference type="OrthoDB" id="2152248at2759"/>
<proteinExistence type="predicted"/>
<dbReference type="PANTHER" id="PTHR22946">
    <property type="entry name" value="DIENELACTONE HYDROLASE DOMAIN-CONTAINING PROTEIN-RELATED"/>
    <property type="match status" value="1"/>
</dbReference>
<dbReference type="STRING" id="45235.A0A2K3QJ17"/>
<dbReference type="Gene3D" id="3.40.50.1820">
    <property type="entry name" value="alpha/beta hydrolase"/>
    <property type="match status" value="1"/>
</dbReference>
<organism evidence="2 3">
    <name type="scientific">Tolypocladium capitatum</name>
    <dbReference type="NCBI Taxonomy" id="45235"/>
    <lineage>
        <taxon>Eukaryota</taxon>
        <taxon>Fungi</taxon>
        <taxon>Dikarya</taxon>
        <taxon>Ascomycota</taxon>
        <taxon>Pezizomycotina</taxon>
        <taxon>Sordariomycetes</taxon>
        <taxon>Hypocreomycetidae</taxon>
        <taxon>Hypocreales</taxon>
        <taxon>Ophiocordycipitaceae</taxon>
        <taxon>Tolypocladium</taxon>
    </lineage>
</organism>
<dbReference type="Proteomes" id="UP000236621">
    <property type="component" value="Unassembled WGS sequence"/>
</dbReference>